<evidence type="ECO:0000313" key="2">
    <source>
        <dbReference type="EMBL" id="MBC8576604.1"/>
    </source>
</evidence>
<keyword evidence="1" id="KW-0812">Transmembrane</keyword>
<comment type="caution">
    <text evidence="2">The sequence shown here is derived from an EMBL/GenBank/DDBJ whole genome shotgun (WGS) entry which is preliminary data.</text>
</comment>
<proteinExistence type="predicted"/>
<dbReference type="EMBL" id="JACRTB010000013">
    <property type="protein sequence ID" value="MBC8576604.1"/>
    <property type="molecule type" value="Genomic_DNA"/>
</dbReference>
<reference evidence="2 3" key="1">
    <citation type="submission" date="2020-08" db="EMBL/GenBank/DDBJ databases">
        <title>Genome public.</title>
        <authorList>
            <person name="Liu C."/>
            <person name="Sun Q."/>
        </authorList>
    </citation>
    <scope>NUCLEOTIDE SEQUENCE [LARGE SCALE GENOMIC DNA]</scope>
    <source>
        <strain evidence="2 3">BX1</strain>
    </source>
</reference>
<evidence type="ECO:0000256" key="1">
    <source>
        <dbReference type="SAM" id="Phobius"/>
    </source>
</evidence>
<organism evidence="2 3">
    <name type="scientific">Yanshouia hominis</name>
    <dbReference type="NCBI Taxonomy" id="2763673"/>
    <lineage>
        <taxon>Bacteria</taxon>
        <taxon>Bacillati</taxon>
        <taxon>Bacillota</taxon>
        <taxon>Clostridia</taxon>
        <taxon>Eubacteriales</taxon>
        <taxon>Oscillospiraceae</taxon>
        <taxon>Yanshouia</taxon>
    </lineage>
</organism>
<keyword evidence="1" id="KW-0472">Membrane</keyword>
<dbReference type="Proteomes" id="UP000658131">
    <property type="component" value="Unassembled WGS sequence"/>
</dbReference>
<evidence type="ECO:0000313" key="3">
    <source>
        <dbReference type="Proteomes" id="UP000658131"/>
    </source>
</evidence>
<protein>
    <submittedName>
        <fullName evidence="2">Uncharacterized protein</fullName>
    </submittedName>
</protein>
<feature type="transmembrane region" description="Helical" evidence="1">
    <location>
        <begin position="12"/>
        <end position="40"/>
    </location>
</feature>
<dbReference type="RefSeq" id="WP_262400111.1">
    <property type="nucleotide sequence ID" value="NZ_JACRTB010000013.1"/>
</dbReference>
<sequence>MEVQGVFGFFDGFLGSFGLFVLAASAVVLFLGCVIIPAVYSTPYLFWFFWNTGKKGLPPDIFWDRPSLQFFPHQAVNATKAYRFWLTGKPYNITDF</sequence>
<gene>
    <name evidence="2" type="ORF">H8717_09335</name>
</gene>
<name>A0ABR7NJL6_9FIRM</name>
<accession>A0ABR7NJL6</accession>
<keyword evidence="3" id="KW-1185">Reference proteome</keyword>
<keyword evidence="1" id="KW-1133">Transmembrane helix</keyword>